<sequence>MTDYGIDVSHWNNVYDWYAVSDDGIGFASLKLTEGTGWVDNTSADRVPAAIDAGVVPGGYHFARPGDVSAQVDHFVGQLDAAGLLTPGCLAPMLDMEDASLRPYADDYVGEFIELMRDRTEVSRILVYANLDWYTRVLRPDYWADDEVRLWIARYNGDPGNPGWEHPLLAVHQHTQTGKVSGVAGNVDRNATVDDFAIDDLLVEEYEYAD</sequence>
<dbReference type="EMBL" id="FNON01000001">
    <property type="protein sequence ID" value="SDW38627.1"/>
    <property type="molecule type" value="Genomic_DNA"/>
</dbReference>
<proteinExistence type="inferred from homology"/>
<dbReference type="GO" id="GO:0016052">
    <property type="term" value="P:carbohydrate catabolic process"/>
    <property type="evidence" value="ECO:0007669"/>
    <property type="project" value="TreeGrafter"/>
</dbReference>
<protein>
    <submittedName>
        <fullName evidence="2">Glycosyl hydrolases family 25</fullName>
    </submittedName>
</protein>
<keyword evidence="2" id="KW-0378">Hydrolase</keyword>
<organism evidence="2 3">
    <name type="scientific">Amycolatopsis xylanica</name>
    <dbReference type="NCBI Taxonomy" id="589385"/>
    <lineage>
        <taxon>Bacteria</taxon>
        <taxon>Bacillati</taxon>
        <taxon>Actinomycetota</taxon>
        <taxon>Actinomycetes</taxon>
        <taxon>Pseudonocardiales</taxon>
        <taxon>Pseudonocardiaceae</taxon>
        <taxon>Amycolatopsis</taxon>
    </lineage>
</organism>
<dbReference type="CDD" id="cd00599">
    <property type="entry name" value="GH25_muramidase"/>
    <property type="match status" value="1"/>
</dbReference>
<evidence type="ECO:0000313" key="2">
    <source>
        <dbReference type="EMBL" id="SDW38627.1"/>
    </source>
</evidence>
<dbReference type="Pfam" id="PF01183">
    <property type="entry name" value="Glyco_hydro_25"/>
    <property type="match status" value="1"/>
</dbReference>
<dbReference type="STRING" id="589385.SAMN05421504_101452"/>
<dbReference type="PROSITE" id="PS51904">
    <property type="entry name" value="GLYCOSYL_HYDROL_F25_2"/>
    <property type="match status" value="1"/>
</dbReference>
<dbReference type="GO" id="GO:0003796">
    <property type="term" value="F:lysozyme activity"/>
    <property type="evidence" value="ECO:0007669"/>
    <property type="project" value="InterPro"/>
</dbReference>
<comment type="similarity">
    <text evidence="1">Belongs to the glycosyl hydrolase 25 family.</text>
</comment>
<dbReference type="PANTHER" id="PTHR34135:SF2">
    <property type="entry name" value="LYSOZYME"/>
    <property type="match status" value="1"/>
</dbReference>
<reference evidence="2 3" key="1">
    <citation type="submission" date="2016-10" db="EMBL/GenBank/DDBJ databases">
        <authorList>
            <person name="de Groot N.N."/>
        </authorList>
    </citation>
    <scope>NUCLEOTIDE SEQUENCE [LARGE SCALE GENOMIC DNA]</scope>
    <source>
        <strain evidence="2 3">CPCC 202699</strain>
    </source>
</reference>
<gene>
    <name evidence="2" type="ORF">SAMN05421504_101452</name>
</gene>
<dbReference type="SUPFAM" id="SSF51445">
    <property type="entry name" value="(Trans)glycosidases"/>
    <property type="match status" value="1"/>
</dbReference>
<evidence type="ECO:0000313" key="3">
    <source>
        <dbReference type="Proteomes" id="UP000199515"/>
    </source>
</evidence>
<accession>A0A1H2T4A7</accession>
<dbReference type="GO" id="GO:0016998">
    <property type="term" value="P:cell wall macromolecule catabolic process"/>
    <property type="evidence" value="ECO:0007669"/>
    <property type="project" value="InterPro"/>
</dbReference>
<keyword evidence="3" id="KW-1185">Reference proteome</keyword>
<dbReference type="InterPro" id="IPR017853">
    <property type="entry name" value="GH"/>
</dbReference>
<dbReference type="Gene3D" id="3.20.20.80">
    <property type="entry name" value="Glycosidases"/>
    <property type="match status" value="1"/>
</dbReference>
<dbReference type="GO" id="GO:0009253">
    <property type="term" value="P:peptidoglycan catabolic process"/>
    <property type="evidence" value="ECO:0007669"/>
    <property type="project" value="InterPro"/>
</dbReference>
<name>A0A1H2T4A7_9PSEU</name>
<dbReference type="AlphaFoldDB" id="A0A1H2T4A7"/>
<evidence type="ECO:0000256" key="1">
    <source>
        <dbReference type="ARBA" id="ARBA00010646"/>
    </source>
</evidence>
<dbReference type="Proteomes" id="UP000199515">
    <property type="component" value="Unassembled WGS sequence"/>
</dbReference>
<dbReference type="RefSeq" id="WP_176968472.1">
    <property type="nucleotide sequence ID" value="NZ_FNON01000001.1"/>
</dbReference>
<dbReference type="InterPro" id="IPR002053">
    <property type="entry name" value="Glyco_hydro_25"/>
</dbReference>
<dbReference type="PANTHER" id="PTHR34135">
    <property type="entry name" value="LYSOZYME"/>
    <property type="match status" value="1"/>
</dbReference>